<sequence length="487" mass="51333">MREAVLRLLGPAFTVEQQPGAYVQRLEAACHLLHRGIGQATGAQPSSSGPAAHKAASAAASPAPSAPGSISAGELCTLLLTDQEVLDVVLALHDIRAAQLCHLLSWPGLHALKLPPPSAALAQQLSQSQWSVPGSQLLSFVSALERDHDNSLKGDPLLRAYVQRLEAACNLLHRGIEQATGAQTASSRLTPLAMGAQPSSSCPSTHIATSAAASPTPSATGSTAVVELCTLLLTDREVLDVVLALHDIRAAQLCHLLSWPGSHALKLPPPSAALAKQLSQSQWSVPGSQLLAFVSALERDHNNSLQDNPLLRVWDSMHRAMLLPSKEDLALDRLHSTLPGLLLGLTTAVTVNQAAGHPEAQAQRSQFVSCLLHLGPLVIFNVYGHHITYFGQDVLAWLQDKVTTSCPDQLARLLASSPVVTGWPGALPAKPSPMDSSTAQDRRHVQGSSAPGPANLAALNVYAHLAQALCAMLGRQEEELGITCQAE</sequence>
<organism evidence="2 3">
    <name type="scientific">Haematococcus lacustris</name>
    <name type="common">Green alga</name>
    <name type="synonym">Haematococcus pluvialis</name>
    <dbReference type="NCBI Taxonomy" id="44745"/>
    <lineage>
        <taxon>Eukaryota</taxon>
        <taxon>Viridiplantae</taxon>
        <taxon>Chlorophyta</taxon>
        <taxon>core chlorophytes</taxon>
        <taxon>Chlorophyceae</taxon>
        <taxon>CS clade</taxon>
        <taxon>Chlamydomonadales</taxon>
        <taxon>Haematococcaceae</taxon>
        <taxon>Haematococcus</taxon>
    </lineage>
</organism>
<proteinExistence type="predicted"/>
<feature type="compositionally biased region" description="Low complexity" evidence="1">
    <location>
        <begin position="45"/>
        <end position="64"/>
    </location>
</feature>
<protein>
    <submittedName>
        <fullName evidence="2">Uncharacterized protein</fullName>
    </submittedName>
</protein>
<feature type="region of interest" description="Disordered" evidence="1">
    <location>
        <begin position="424"/>
        <end position="450"/>
    </location>
</feature>
<evidence type="ECO:0000256" key="1">
    <source>
        <dbReference type="SAM" id="MobiDB-lite"/>
    </source>
</evidence>
<comment type="caution">
    <text evidence="2">The sequence shown here is derived from an EMBL/GenBank/DDBJ whole genome shotgun (WGS) entry which is preliminary data.</text>
</comment>
<dbReference type="EMBL" id="BLLF01001537">
    <property type="protein sequence ID" value="GFH19895.1"/>
    <property type="molecule type" value="Genomic_DNA"/>
</dbReference>
<feature type="non-terminal residue" evidence="2">
    <location>
        <position position="487"/>
    </location>
</feature>
<feature type="non-terminal residue" evidence="2">
    <location>
        <position position="1"/>
    </location>
</feature>
<evidence type="ECO:0000313" key="2">
    <source>
        <dbReference type="EMBL" id="GFH19895.1"/>
    </source>
</evidence>
<feature type="region of interest" description="Disordered" evidence="1">
    <location>
        <begin position="41"/>
        <end position="64"/>
    </location>
</feature>
<gene>
    <name evidence="2" type="ORF">HaLaN_16924</name>
</gene>
<accession>A0A699ZDJ7</accession>
<name>A0A699ZDJ7_HAELA</name>
<reference evidence="2 3" key="1">
    <citation type="submission" date="2020-02" db="EMBL/GenBank/DDBJ databases">
        <title>Draft genome sequence of Haematococcus lacustris strain NIES-144.</title>
        <authorList>
            <person name="Morimoto D."/>
            <person name="Nakagawa S."/>
            <person name="Yoshida T."/>
            <person name="Sawayama S."/>
        </authorList>
    </citation>
    <scope>NUCLEOTIDE SEQUENCE [LARGE SCALE GENOMIC DNA]</scope>
    <source>
        <strain evidence="2 3">NIES-144</strain>
    </source>
</reference>
<dbReference type="Proteomes" id="UP000485058">
    <property type="component" value="Unassembled WGS sequence"/>
</dbReference>
<dbReference type="AlphaFoldDB" id="A0A699ZDJ7"/>
<keyword evidence="3" id="KW-1185">Reference proteome</keyword>
<evidence type="ECO:0000313" key="3">
    <source>
        <dbReference type="Proteomes" id="UP000485058"/>
    </source>
</evidence>